<keyword evidence="1" id="KW-0732">Signal</keyword>
<keyword evidence="4" id="KW-1185">Reference proteome</keyword>
<name>A0A845BPG4_9NEIS</name>
<accession>A0A845BPG4</accession>
<proteinExistence type="predicted"/>
<feature type="chain" id="PRO_5032808785" evidence="1">
    <location>
        <begin position="27"/>
        <end position="154"/>
    </location>
</feature>
<dbReference type="AlphaFoldDB" id="A0A845BPG4"/>
<evidence type="ECO:0000256" key="1">
    <source>
        <dbReference type="SAM" id="SignalP"/>
    </source>
</evidence>
<dbReference type="Proteomes" id="UP000467214">
    <property type="component" value="Unassembled WGS sequence"/>
</dbReference>
<comment type="caution">
    <text evidence="3">The sequence shown here is derived from an EMBL/GenBank/DDBJ whole genome shotgun (WGS) entry which is preliminary data.</text>
</comment>
<evidence type="ECO:0000313" key="4">
    <source>
        <dbReference type="Proteomes" id="UP000467214"/>
    </source>
</evidence>
<evidence type="ECO:0000259" key="2">
    <source>
        <dbReference type="Pfam" id="PF05433"/>
    </source>
</evidence>
<gene>
    <name evidence="3" type="ORF">GQF02_05105</name>
</gene>
<organism evidence="3 4">
    <name type="scientific">Craterilacuibacter sinensis</name>
    <dbReference type="NCBI Taxonomy" id="2686017"/>
    <lineage>
        <taxon>Bacteria</taxon>
        <taxon>Pseudomonadati</taxon>
        <taxon>Pseudomonadota</taxon>
        <taxon>Betaproteobacteria</taxon>
        <taxon>Neisseriales</taxon>
        <taxon>Neisseriaceae</taxon>
        <taxon>Craterilacuibacter</taxon>
    </lineage>
</organism>
<evidence type="ECO:0000313" key="3">
    <source>
        <dbReference type="EMBL" id="MXR36351.1"/>
    </source>
</evidence>
<dbReference type="GO" id="GO:0019867">
    <property type="term" value="C:outer membrane"/>
    <property type="evidence" value="ECO:0007669"/>
    <property type="project" value="InterPro"/>
</dbReference>
<protein>
    <submittedName>
        <fullName evidence="3">Glycine zipper 2TM domain-containing protein</fullName>
    </submittedName>
</protein>
<feature type="signal peptide" evidence="1">
    <location>
        <begin position="1"/>
        <end position="26"/>
    </location>
</feature>
<dbReference type="Pfam" id="PF05433">
    <property type="entry name" value="Rick_17kDa_Anti"/>
    <property type="match status" value="1"/>
</dbReference>
<dbReference type="RefSeq" id="WP_124735261.1">
    <property type="nucleotide sequence ID" value="NZ_WSSB01000003.1"/>
</dbReference>
<sequence length="154" mass="15649">MKKGLLLASAISAVLLATGCSTPSDSAVVYKRGQLQQPQVVEFGQIVSVQNVKVEGEQNQLLTLGGTALGGVAGSSIGQGRGSALGAIGGAMLGGLLSQSAQQGLGTKNALELTVRLDRDGRMVSIVQDADIPLSPGQRVRILSGNGTMRVVPL</sequence>
<dbReference type="PROSITE" id="PS51257">
    <property type="entry name" value="PROKAR_LIPOPROTEIN"/>
    <property type="match status" value="1"/>
</dbReference>
<reference evidence="3 4" key="1">
    <citation type="submission" date="2019-12" db="EMBL/GenBank/DDBJ databases">
        <title>Neisseriaceae gen. nov. sp. Genome sequencing and assembly.</title>
        <authorList>
            <person name="Liu Z."/>
            <person name="Li A."/>
        </authorList>
    </citation>
    <scope>NUCLEOTIDE SEQUENCE [LARGE SCALE GENOMIC DNA]</scope>
    <source>
        <strain evidence="3 4">B2N2-7</strain>
    </source>
</reference>
<dbReference type="InterPro" id="IPR008816">
    <property type="entry name" value="Gly_zipper_2TM_dom"/>
</dbReference>
<feature type="domain" description="Glycine zipper 2TM" evidence="2">
    <location>
        <begin position="63"/>
        <end position="101"/>
    </location>
</feature>
<dbReference type="EMBL" id="WSSB01000003">
    <property type="protein sequence ID" value="MXR36351.1"/>
    <property type="molecule type" value="Genomic_DNA"/>
</dbReference>